<dbReference type="SUPFAM" id="SSF46689">
    <property type="entry name" value="Homeodomain-like"/>
    <property type="match status" value="2"/>
</dbReference>
<reference evidence="5 6" key="1">
    <citation type="submission" date="2016-10" db="EMBL/GenBank/DDBJ databases">
        <authorList>
            <person name="de Groot N.N."/>
        </authorList>
    </citation>
    <scope>NUCLEOTIDE SEQUENCE [LARGE SCALE GENOMIC DNA]</scope>
    <source>
        <strain evidence="5 6">743A</strain>
    </source>
</reference>
<gene>
    <name evidence="5" type="ORF">SAMN05661086_00736</name>
</gene>
<keyword evidence="3" id="KW-0804">Transcription</keyword>
<dbReference type="InterPro" id="IPR003313">
    <property type="entry name" value="AraC-bd"/>
</dbReference>
<keyword evidence="6" id="KW-1185">Reference proteome</keyword>
<dbReference type="AlphaFoldDB" id="A0A1I6IDR6"/>
<dbReference type="Pfam" id="PF02311">
    <property type="entry name" value="AraC_binding"/>
    <property type="match status" value="1"/>
</dbReference>
<dbReference type="PROSITE" id="PS00041">
    <property type="entry name" value="HTH_ARAC_FAMILY_1"/>
    <property type="match status" value="1"/>
</dbReference>
<dbReference type="EMBL" id="FOYZ01000002">
    <property type="protein sequence ID" value="SFR64836.1"/>
    <property type="molecule type" value="Genomic_DNA"/>
</dbReference>
<dbReference type="PROSITE" id="PS01124">
    <property type="entry name" value="HTH_ARAC_FAMILY_2"/>
    <property type="match status" value="1"/>
</dbReference>
<dbReference type="RefSeq" id="WP_092559343.1">
    <property type="nucleotide sequence ID" value="NZ_FOYZ01000002.1"/>
</dbReference>
<name>A0A1I6IDR6_9FIRM</name>
<dbReference type="Gene3D" id="1.10.10.60">
    <property type="entry name" value="Homeodomain-like"/>
    <property type="match status" value="2"/>
</dbReference>
<dbReference type="InterPro" id="IPR020449">
    <property type="entry name" value="Tscrpt_reg_AraC-type_HTH"/>
</dbReference>
<keyword evidence="1" id="KW-0805">Transcription regulation</keyword>
<keyword evidence="2 5" id="KW-0238">DNA-binding</keyword>
<dbReference type="SMART" id="SM00342">
    <property type="entry name" value="HTH_ARAC"/>
    <property type="match status" value="1"/>
</dbReference>
<dbReference type="STRING" id="37658.SAMN05661086_00736"/>
<organism evidence="5 6">
    <name type="scientific">Anaeromicropila populeti</name>
    <dbReference type="NCBI Taxonomy" id="37658"/>
    <lineage>
        <taxon>Bacteria</taxon>
        <taxon>Bacillati</taxon>
        <taxon>Bacillota</taxon>
        <taxon>Clostridia</taxon>
        <taxon>Lachnospirales</taxon>
        <taxon>Lachnospiraceae</taxon>
        <taxon>Anaeromicropila</taxon>
    </lineage>
</organism>
<dbReference type="PANTHER" id="PTHR43280">
    <property type="entry name" value="ARAC-FAMILY TRANSCRIPTIONAL REGULATOR"/>
    <property type="match status" value="1"/>
</dbReference>
<evidence type="ECO:0000259" key="4">
    <source>
        <dbReference type="PROSITE" id="PS01124"/>
    </source>
</evidence>
<accession>A0A1I6IDR6</accession>
<dbReference type="SUPFAM" id="SSF51182">
    <property type="entry name" value="RmlC-like cupins"/>
    <property type="match status" value="1"/>
</dbReference>
<dbReference type="InterPro" id="IPR018060">
    <property type="entry name" value="HTH_AraC"/>
</dbReference>
<evidence type="ECO:0000313" key="6">
    <source>
        <dbReference type="Proteomes" id="UP000199659"/>
    </source>
</evidence>
<dbReference type="OrthoDB" id="9778008at2"/>
<dbReference type="Proteomes" id="UP000199659">
    <property type="component" value="Unassembled WGS sequence"/>
</dbReference>
<dbReference type="InterPro" id="IPR018062">
    <property type="entry name" value="HTH_AraC-typ_CS"/>
</dbReference>
<dbReference type="InterPro" id="IPR009057">
    <property type="entry name" value="Homeodomain-like_sf"/>
</dbReference>
<dbReference type="PANTHER" id="PTHR43280:SF28">
    <property type="entry name" value="HTH-TYPE TRANSCRIPTIONAL ACTIVATOR RHAS"/>
    <property type="match status" value="1"/>
</dbReference>
<evidence type="ECO:0000256" key="3">
    <source>
        <dbReference type="ARBA" id="ARBA00023163"/>
    </source>
</evidence>
<proteinExistence type="predicted"/>
<dbReference type="Pfam" id="PF12833">
    <property type="entry name" value="HTH_18"/>
    <property type="match status" value="1"/>
</dbReference>
<dbReference type="InterPro" id="IPR011051">
    <property type="entry name" value="RmlC_Cupin_sf"/>
</dbReference>
<protein>
    <submittedName>
        <fullName evidence="5">AraC-type DNA-binding protein</fullName>
    </submittedName>
</protein>
<feature type="domain" description="HTH araC/xylS-type" evidence="4">
    <location>
        <begin position="198"/>
        <end position="297"/>
    </location>
</feature>
<dbReference type="InterPro" id="IPR014710">
    <property type="entry name" value="RmlC-like_jellyroll"/>
</dbReference>
<dbReference type="Gene3D" id="2.60.120.10">
    <property type="entry name" value="Jelly Rolls"/>
    <property type="match status" value="1"/>
</dbReference>
<evidence type="ECO:0000256" key="2">
    <source>
        <dbReference type="ARBA" id="ARBA00023125"/>
    </source>
</evidence>
<dbReference type="GO" id="GO:0043565">
    <property type="term" value="F:sequence-specific DNA binding"/>
    <property type="evidence" value="ECO:0007669"/>
    <property type="project" value="InterPro"/>
</dbReference>
<dbReference type="PRINTS" id="PR00032">
    <property type="entry name" value="HTHARAC"/>
</dbReference>
<sequence>MALQKCTLNLDRSGRELRPHGTIEFPCAGYSSKYTSRTADEIPWHYHEEIEMIYIMDGNMQVQIPGKTFHMKEGEGIFINSGILHRGVAEPCCEIHSFVFSATLVAGNEKSVFAKKYIEPLSRCPVLDGCLLSPIEEWQNKILSHFSLAFDAMYSDKPGYEFLVREHLSQSCILLYFQYEKEINRSHVETQPDKMRIRKMIDFIHEHYMENLMLSQIAEAADIGQRECLRCFQRVIQTSPMQYLLKYRIMQGASMLLNNSEDSIADISIQCGFDSPSNFSKMFKRFFECTPKEYRKNYFNIY</sequence>
<evidence type="ECO:0000256" key="1">
    <source>
        <dbReference type="ARBA" id="ARBA00023015"/>
    </source>
</evidence>
<dbReference type="GO" id="GO:0003700">
    <property type="term" value="F:DNA-binding transcription factor activity"/>
    <property type="evidence" value="ECO:0007669"/>
    <property type="project" value="InterPro"/>
</dbReference>
<evidence type="ECO:0000313" key="5">
    <source>
        <dbReference type="EMBL" id="SFR64836.1"/>
    </source>
</evidence>